<evidence type="ECO:0000256" key="16">
    <source>
        <dbReference type="SAM" id="MobiDB-lite"/>
    </source>
</evidence>
<feature type="domain" description="AAA+ ATPase" evidence="17">
    <location>
        <begin position="3302"/>
        <end position="3541"/>
    </location>
</feature>
<dbReference type="GO" id="GO:0005737">
    <property type="term" value="C:cytoplasm"/>
    <property type="evidence" value="ECO:0000314"/>
    <property type="project" value="GeneDB"/>
</dbReference>
<evidence type="ECO:0000313" key="19">
    <source>
        <dbReference type="EMBL" id="AAZ12380.1"/>
    </source>
</evidence>
<dbReference type="VEuPathDB" id="TriTrypDB:Tb927.7.3160"/>
<dbReference type="Gene3D" id="3.20.180.20">
    <property type="entry name" value="Dynein heavy chain, N-terminal domain 2"/>
    <property type="match status" value="1"/>
</dbReference>
<dbReference type="InterPro" id="IPR054354">
    <property type="entry name" value="DYNC2H1-like_lid"/>
</dbReference>
<evidence type="ECO:0000313" key="20">
    <source>
        <dbReference type="Proteomes" id="UP000008524"/>
    </source>
</evidence>
<reference evidence="19" key="1">
    <citation type="journal article" date="2005" name="Science">
        <title>Comparative genomics of trypanosomatid parasitic protozoa.</title>
        <authorList>
            <person name="El-Sayed N.M."/>
            <person name="Myler P.J."/>
            <person name="Blandin G."/>
            <person name="Berriman M."/>
            <person name="Crabtree J."/>
            <person name="Aggarwal G."/>
            <person name="Caler E."/>
            <person name="Renauld H."/>
            <person name="Worthey E.A."/>
            <person name="Hertz-Fowler C."/>
            <person name="Ghedin E."/>
            <person name="Peacock C."/>
            <person name="Bartholomeu D.C."/>
            <person name="Haas B.J."/>
            <person name="Tran A.N."/>
            <person name="Wortman J.R."/>
            <person name="Alsmark U.C."/>
            <person name="Angiuoli S."/>
            <person name="Anupama A."/>
            <person name="Badger J."/>
            <person name="Bringaud F."/>
            <person name="Cadag E."/>
            <person name="Carlton J.M."/>
            <person name="Cerqueira G.C."/>
            <person name="Creasy T."/>
            <person name="Delcher A.L."/>
            <person name="Djikeng A."/>
            <person name="Embley T.M."/>
            <person name="Hauser C."/>
            <person name="Ivens A.C."/>
            <person name="Kummerfeld S.K."/>
            <person name="Pereira-Leal J.B."/>
            <person name="Nilsson D."/>
            <person name="Peterson J."/>
            <person name="Salzberg S.L."/>
            <person name="Shallom J."/>
            <person name="Silva J.C."/>
            <person name="Sundaram J."/>
            <person name="Westenberger S."/>
            <person name="White O."/>
            <person name="Melville S.E."/>
            <person name="Donelson J.E."/>
            <person name="Andersson B."/>
            <person name="Stuart K.D."/>
            <person name="Hall N."/>
        </authorList>
    </citation>
    <scope>NUCLEOTIDE SEQUENCE</scope>
    <source>
        <strain evidence="19">927/4 GUTat10.1</strain>
    </source>
</reference>
<dbReference type="Gene3D" id="1.10.472.130">
    <property type="match status" value="1"/>
</dbReference>
<dbReference type="GO" id="GO:0005881">
    <property type="term" value="C:cytoplasmic microtubule"/>
    <property type="evidence" value="ECO:0000318"/>
    <property type="project" value="GO_Central"/>
</dbReference>
<keyword evidence="5" id="KW-0963">Cytoplasm</keyword>
<dbReference type="Pfam" id="PF12775">
    <property type="entry name" value="AAA_7"/>
    <property type="match status" value="1"/>
</dbReference>
<keyword evidence="14" id="KW-0966">Cell projection</keyword>
<dbReference type="EMBL" id="AC159408">
    <property type="protein sequence ID" value="AAX69413.1"/>
    <property type="molecule type" value="Genomic_DNA"/>
</dbReference>
<dbReference type="FunFam" id="1.10.8.710:FF:000001">
    <property type="entry name" value="Dynein axonemal heavy chain 2"/>
    <property type="match status" value="1"/>
</dbReference>
<dbReference type="InterPro" id="IPR043160">
    <property type="entry name" value="Dynein_C_barrel"/>
</dbReference>
<keyword evidence="6" id="KW-0493">Microtubule</keyword>
<dbReference type="GO" id="GO:0005929">
    <property type="term" value="C:cilium"/>
    <property type="evidence" value="ECO:0007669"/>
    <property type="project" value="UniProtKB-SubCell"/>
</dbReference>
<evidence type="ECO:0000256" key="15">
    <source>
        <dbReference type="SAM" id="Coils"/>
    </source>
</evidence>
<dbReference type="InterPro" id="IPR004273">
    <property type="entry name" value="Dynein_heavy_D6_P-loop"/>
</dbReference>
<dbReference type="InterPro" id="IPR042228">
    <property type="entry name" value="Dynein_linker_3"/>
</dbReference>
<proteinExistence type="inferred from homology"/>
<dbReference type="eggNOG" id="KOG3595">
    <property type="taxonomic scope" value="Eukaryota"/>
</dbReference>
<dbReference type="Gene3D" id="3.10.490.20">
    <property type="match status" value="1"/>
</dbReference>
<keyword evidence="10 15" id="KW-0175">Coiled coil</keyword>
<dbReference type="SMART" id="SM00382">
    <property type="entry name" value="AAA"/>
    <property type="match status" value="4"/>
</dbReference>
<dbReference type="Gene3D" id="6.10.140.1060">
    <property type="match status" value="1"/>
</dbReference>
<name>Q57YC6_TRYB2</name>
<dbReference type="Gene3D" id="1.20.140.100">
    <property type="entry name" value="Dynein heavy chain, N-terminal domain 2"/>
    <property type="match status" value="1"/>
</dbReference>
<feature type="compositionally biased region" description="Basic and acidic residues" evidence="16">
    <location>
        <begin position="647"/>
        <end position="659"/>
    </location>
</feature>
<feature type="coiled-coil region" evidence="15">
    <location>
        <begin position="1463"/>
        <end position="1497"/>
    </location>
</feature>
<keyword evidence="12" id="KW-0505">Motor protein</keyword>
<dbReference type="Pfam" id="PF18199">
    <property type="entry name" value="Dynein_C"/>
    <property type="match status" value="1"/>
</dbReference>
<dbReference type="InterPro" id="IPR043157">
    <property type="entry name" value="Dynein_AAA1S"/>
</dbReference>
<dbReference type="Pfam" id="PF12777">
    <property type="entry name" value="MT"/>
    <property type="match status" value="1"/>
</dbReference>
<dbReference type="InParanoid" id="Q57YC6"/>
<reference evidence="19" key="4">
    <citation type="submission" date="2005-04" db="EMBL/GenBank/DDBJ databases">
        <title>Sequencing, closure, and annotation of Trypanosoma brucei chromosomes 2 through 8.</title>
        <authorList>
            <person name="Ghedin E."/>
            <person name="Blandin G."/>
            <person name="Bartholomeu D."/>
            <person name="Caler E."/>
            <person name="Haas B."/>
            <person name="Hannick L."/>
            <person name="Shallom J."/>
            <person name="Hou L."/>
            <person name="Djikeng A."/>
            <person name="Feldblyum T."/>
            <person name="Hostetler J."/>
            <person name="Johnson J."/>
            <person name="Jones K."/>
            <person name="Koo H.L."/>
            <person name="Larkin C."/>
            <person name="Pai G."/>
            <person name="Peterson J."/>
            <person name="Khalak H.G."/>
            <person name="Salzberg S."/>
            <person name="Simpson A.J."/>
            <person name="Tallon L."/>
            <person name="Van Aken S."/>
            <person name="Wanless D."/>
            <person name="White O."/>
            <person name="Wortman J."/>
            <person name="Fraser C.M."/>
            <person name="El-Sayed N.M.A."/>
        </authorList>
    </citation>
    <scope>NUCLEOTIDE SEQUENCE</scope>
    <source>
        <strain evidence="19">927/4 GUTat10.1</strain>
    </source>
</reference>
<dbReference type="OMA" id="ERILYWR"/>
<evidence type="ECO:0000256" key="14">
    <source>
        <dbReference type="ARBA" id="ARBA00023273"/>
    </source>
</evidence>
<keyword evidence="9" id="KW-0243">Dynein</keyword>
<evidence type="ECO:0000256" key="3">
    <source>
        <dbReference type="ARBA" id="ARBA00008887"/>
    </source>
</evidence>
<comment type="subunit">
    <text evidence="4">Consists of at least two heavy chains and a number of intermediate and light chains.</text>
</comment>
<evidence type="ECO:0000256" key="9">
    <source>
        <dbReference type="ARBA" id="ARBA00023017"/>
    </source>
</evidence>
<evidence type="ECO:0000256" key="7">
    <source>
        <dbReference type="ARBA" id="ARBA00022741"/>
    </source>
</evidence>
<evidence type="ECO:0000256" key="8">
    <source>
        <dbReference type="ARBA" id="ARBA00022840"/>
    </source>
</evidence>
<feature type="compositionally biased region" description="Polar residues" evidence="16">
    <location>
        <begin position="631"/>
        <end position="646"/>
    </location>
</feature>
<dbReference type="FunFam" id="1.10.287.2620:FF:000008">
    <property type="entry name" value="Dynein heavy chain, cytoplasmic"/>
    <property type="match status" value="1"/>
</dbReference>
<dbReference type="Gene3D" id="1.20.1270.280">
    <property type="match status" value="1"/>
</dbReference>
<evidence type="ECO:0000256" key="12">
    <source>
        <dbReference type="ARBA" id="ARBA00023175"/>
    </source>
</evidence>
<dbReference type="InterPro" id="IPR042219">
    <property type="entry name" value="AAA_lid_11_sf"/>
</dbReference>
<dbReference type="Gene3D" id="1.20.920.30">
    <property type="match status" value="1"/>
</dbReference>
<dbReference type="CDD" id="cd00009">
    <property type="entry name" value="AAA"/>
    <property type="match status" value="1"/>
</dbReference>
<keyword evidence="11" id="KW-0969">Cilium</keyword>
<dbReference type="FunFam" id="1.20.920.30:FF:000024">
    <property type="entry name" value="Dynein heavy chain, cytosolic, putative"/>
    <property type="match status" value="1"/>
</dbReference>
<dbReference type="InterPro" id="IPR026983">
    <property type="entry name" value="DHC"/>
</dbReference>
<dbReference type="SUPFAM" id="SSF52540">
    <property type="entry name" value="P-loop containing nucleoside triphosphate hydrolases"/>
    <property type="match status" value="4"/>
</dbReference>
<reference evidence="19 20" key="2">
    <citation type="journal article" date="2005" name="Science">
        <title>The genome of the African trypanosome Trypanosoma brucei.</title>
        <authorList>
            <person name="Berriman M."/>
            <person name="Ghedin E."/>
            <person name="Hertz-Fowler C."/>
            <person name="Blandin G."/>
            <person name="Renauld H."/>
            <person name="Bartholomeu D.C."/>
            <person name="Lennard N.J."/>
            <person name="Caler E."/>
            <person name="Hamlin N.E."/>
            <person name="Haas B."/>
            <person name="Bohme U."/>
            <person name="Hannick L."/>
            <person name="Aslett M.A."/>
            <person name="Shallom J."/>
            <person name="Marcello L."/>
            <person name="Hou L."/>
            <person name="Wickstead B."/>
            <person name="Alsmark U.C."/>
            <person name="Arrowsmith C."/>
            <person name="Atkin R.J."/>
            <person name="Barron A.J."/>
            <person name="Bringaud F."/>
            <person name="Brooks K."/>
            <person name="Carrington M."/>
            <person name="Cherevach I."/>
            <person name="Chillingworth T.J."/>
            <person name="Churcher C."/>
            <person name="Clark L.N."/>
            <person name="Corton C.H."/>
            <person name="Cronin A."/>
            <person name="Davies R.M."/>
            <person name="Doggett J."/>
            <person name="Djikeng A."/>
            <person name="Feldblyum T."/>
            <person name="Field M.C."/>
            <person name="Fraser A."/>
            <person name="Goodhead I."/>
            <person name="Hance Z."/>
            <person name="Harper D."/>
            <person name="Harris B.R."/>
            <person name="Hauser H."/>
            <person name="Hostetler J."/>
            <person name="Ivens A."/>
            <person name="Jagels K."/>
            <person name="Johnson D."/>
            <person name="Johnson J."/>
            <person name="Jones K."/>
            <person name="Kerhornou A.X."/>
            <person name="Koo H."/>
            <person name="Larke N."/>
            <person name="Landfear S."/>
            <person name="Larkin C."/>
            <person name="Leech V."/>
            <person name="Line A."/>
            <person name="Lord A."/>
            <person name="Macleod A."/>
            <person name="Mooney P.J."/>
            <person name="Moule S."/>
            <person name="Martin D.M."/>
            <person name="Morgan G.W."/>
            <person name="Mungall K."/>
            <person name="Norbertczak H."/>
            <person name="Ormond D."/>
            <person name="Pai G."/>
            <person name="Peacock C.S."/>
            <person name="Peterson J."/>
            <person name="Quail M.A."/>
            <person name="Rabbinowitsch E."/>
            <person name="Rajandream M.A."/>
            <person name="Reitter C."/>
            <person name="Salzberg S.L."/>
            <person name="Sanders M."/>
            <person name="Schobel S."/>
            <person name="Sharp S."/>
            <person name="Simmonds M."/>
            <person name="Simpson A.J."/>
            <person name="Tallon L."/>
            <person name="Turner C.M."/>
            <person name="Tait A."/>
            <person name="Tivey A.R."/>
            <person name="Van Aken S."/>
            <person name="Walker D."/>
            <person name="Wanless D."/>
            <person name="Wang S."/>
            <person name="White B."/>
            <person name="White O."/>
            <person name="Whitehead S."/>
            <person name="Woodward J."/>
            <person name="Wortman J."/>
            <person name="Adams M.D."/>
            <person name="Embley T.M."/>
            <person name="Gull K."/>
            <person name="Ullu E."/>
            <person name="Barry J.D."/>
            <person name="Fairlamb A.H."/>
            <person name="Opperdoes F."/>
            <person name="Barrell B.G."/>
            <person name="Donelson J.E."/>
            <person name="Hall N."/>
            <person name="Fraser C.M."/>
            <person name="Melville S.E."/>
            <person name="El-Sayed N.M."/>
        </authorList>
    </citation>
    <scope>NUCLEOTIDE SEQUENCE [LARGE SCALE GENOMIC DNA]</scope>
    <source>
        <strain evidence="19 20">927/4 GUTat10.1</strain>
    </source>
</reference>
<dbReference type="Gene3D" id="1.10.287.2620">
    <property type="match status" value="1"/>
</dbReference>
<dbReference type="GO" id="GO:0031122">
    <property type="term" value="P:cytoplasmic microtubule organization"/>
    <property type="evidence" value="ECO:0000318"/>
    <property type="project" value="GO_Central"/>
</dbReference>
<accession>D6XKN3</accession>
<dbReference type="Gene3D" id="1.20.58.1120">
    <property type="match status" value="1"/>
</dbReference>
<accession>Q57YC6</accession>
<reference evidence="18" key="3">
    <citation type="submission" date="2005-04" db="EMBL/GenBank/DDBJ databases">
        <title>.</title>
        <authorList>
            <person name="Ghedin E."/>
            <person name="Blandin G."/>
            <person name="Bartholomeu D."/>
            <person name="Caler E."/>
            <person name="Haas B."/>
            <person name="Hannick L."/>
            <person name="Shallom J."/>
            <person name="Hou L."/>
            <person name="Djikeng A."/>
            <person name="Feldblyum T."/>
            <person name="Hostetler J."/>
            <person name="Johnson J."/>
            <person name="Jones K."/>
            <person name="Koo H.L."/>
            <person name="Larkin C."/>
            <person name="Pai G."/>
            <person name="Peterson J."/>
            <person name="Khalak H.G."/>
            <person name="Salzberg S."/>
            <person name="Simpson A.J."/>
            <person name="Tallon L."/>
            <person name="Van Aken S."/>
            <person name="Wanless D."/>
            <person name="White O."/>
            <person name="Wortman J."/>
            <person name="Fraser C.M."/>
            <person name="El-Sayed N.M.A."/>
        </authorList>
    </citation>
    <scope>NUCLEOTIDE SEQUENCE</scope>
    <source>
        <strain evidence="18">GUTat10.1</strain>
    </source>
</reference>
<feature type="region of interest" description="Disordered" evidence="16">
    <location>
        <begin position="104"/>
        <end position="124"/>
    </location>
</feature>
<dbReference type="PaxDb" id="5691-AAZ12380"/>
<gene>
    <name evidence="18" type="primary">Tb07.13M20.140</name>
    <name evidence="18" type="ORF">Tb927.7.3160</name>
</gene>
<dbReference type="Pfam" id="PF18198">
    <property type="entry name" value="AAA_lid_11"/>
    <property type="match status" value="1"/>
</dbReference>
<dbReference type="Pfam" id="PF22597">
    <property type="entry name" value="DYN_lid"/>
    <property type="match status" value="1"/>
</dbReference>
<evidence type="ECO:0000256" key="4">
    <source>
        <dbReference type="ARBA" id="ARBA00011655"/>
    </source>
</evidence>
<evidence type="ECO:0000256" key="10">
    <source>
        <dbReference type="ARBA" id="ARBA00023054"/>
    </source>
</evidence>
<dbReference type="InterPro" id="IPR041658">
    <property type="entry name" value="AAA_lid_11"/>
</dbReference>
<feature type="domain" description="AAA+ ATPase" evidence="17">
    <location>
        <begin position="2480"/>
        <end position="2690"/>
    </location>
</feature>
<dbReference type="InterPro" id="IPR024743">
    <property type="entry name" value="Dynein_HC_stalk"/>
</dbReference>
<feature type="compositionally biased region" description="Basic and acidic residues" evidence="16">
    <location>
        <begin position="2730"/>
        <end position="2745"/>
    </location>
</feature>
<comment type="subcellular location">
    <subcellularLocation>
        <location evidence="1">Cell projection</location>
        <location evidence="1">Cilium</location>
    </subcellularLocation>
    <subcellularLocation>
        <location evidence="2">Cytoplasm</location>
        <location evidence="2">Cytoskeleton</location>
    </subcellularLocation>
</comment>
<evidence type="ECO:0000256" key="11">
    <source>
        <dbReference type="ARBA" id="ARBA00023069"/>
    </source>
</evidence>
<dbReference type="InterPro" id="IPR042222">
    <property type="entry name" value="Dynein_2_N"/>
</dbReference>
<dbReference type="FunFam" id="1.20.58.1120:FF:000044">
    <property type="match status" value="1"/>
</dbReference>
<dbReference type="Pfam" id="PF12774">
    <property type="entry name" value="AAA_6"/>
    <property type="match status" value="1"/>
</dbReference>
<dbReference type="Gene3D" id="1.10.8.710">
    <property type="match status" value="1"/>
</dbReference>
<dbReference type="KEGG" id="tbr:Tb927.7.3160"/>
<dbReference type="InterPro" id="IPR035699">
    <property type="entry name" value="AAA_6"/>
</dbReference>
<dbReference type="Gene3D" id="1.10.8.720">
    <property type="entry name" value="Region D6 of dynein motor"/>
    <property type="match status" value="1"/>
</dbReference>
<dbReference type="Pfam" id="PF03028">
    <property type="entry name" value="Dynein_heavy"/>
    <property type="match status" value="1"/>
</dbReference>
<organism evidence="18 20">
    <name type="scientific">Trypanosoma brucei brucei (strain 927/4 GUTat10.1)</name>
    <dbReference type="NCBI Taxonomy" id="185431"/>
    <lineage>
        <taxon>Eukaryota</taxon>
        <taxon>Discoba</taxon>
        <taxon>Euglenozoa</taxon>
        <taxon>Kinetoplastea</taxon>
        <taxon>Metakinetoplastina</taxon>
        <taxon>Trypanosomatida</taxon>
        <taxon>Trypanosomatidae</taxon>
        <taxon>Trypanosoma</taxon>
    </lineage>
</organism>
<evidence type="ECO:0000256" key="6">
    <source>
        <dbReference type="ARBA" id="ARBA00022701"/>
    </source>
</evidence>
<dbReference type="Gene3D" id="1.10.8.1220">
    <property type="match status" value="1"/>
</dbReference>
<dbReference type="FunFam" id="3.40.50.300:FF:003510">
    <property type="entry name" value="Dynein heavy chain, cytosolic, putative"/>
    <property type="match status" value="1"/>
</dbReference>
<dbReference type="RefSeq" id="XP_845939.1">
    <property type="nucleotide sequence ID" value="XM_840846.1"/>
</dbReference>
<dbReference type="InterPro" id="IPR041228">
    <property type="entry name" value="Dynein_C"/>
</dbReference>
<keyword evidence="7" id="KW-0547">Nucleotide-binding</keyword>
<feature type="coiled-coil region" evidence="15">
    <location>
        <begin position="3683"/>
        <end position="3724"/>
    </location>
</feature>
<dbReference type="GO" id="GO:0051959">
    <property type="term" value="F:dynein light intermediate chain binding"/>
    <property type="evidence" value="ECO:0000318"/>
    <property type="project" value="GO_Central"/>
</dbReference>
<dbReference type="InterPro" id="IPR013602">
    <property type="entry name" value="Dynein_heavy_linker"/>
</dbReference>
<dbReference type="GO" id="GO:0005524">
    <property type="term" value="F:ATP binding"/>
    <property type="evidence" value="ECO:0007669"/>
    <property type="project" value="UniProtKB-KW"/>
</dbReference>
<feature type="region of interest" description="Disordered" evidence="16">
    <location>
        <begin position="4982"/>
        <end position="5001"/>
    </location>
</feature>
<sequence>MMRQEKDKQLCLTADELLASDVVDCISSMMRSATKPQVREALQGVEHEKNGTALHLVVCEYTPTQNLNNEEAATTTCVVAAEDLTTVFFRLMATVSRGVTSPKYMGTGPMTEGSKNVDGGSSMETEGAAALPRVTRCVFITSASGGNSAEDIRNAPSSPRPAPLTLSQLNVHAMEMDQPLGDLQSLLQRVYEPVLRQRREDALRYNLQEFVNSMQCRYHFLTRVNLMQFVHPKLLTVCSVNPTADLHELVGLLHEEGDDVDLDDVFAIWSPCRNLLNVAFEADTADDGNAARPQVINLSEVVGGAPHHGSCIGDNTSRNHGNNNNGGVLEEVSYWQEVRQWINHIRRQLRSREWRLAHYLLRHRVPTSYEREYELHSKLAHSYEQHAKGVLQLLPHINDVNDITTFLVNALRIIEAAARPGAYPRKRCTHFVNCVVHNIMEQFVALADGLDVLHIQPAEKQLQKIGEMMKAIVELQRCLVDGVLSARIDQRDVEGTTVTETRNSSVAGQWCTEVKNLSGFGRCSLLLERMKQLKDFLNEHFHYYRTLAQTFAEGGGSGSTTTSFCRHLAEAYSRFTADVVERGCLWDVSPTGAGKYQRIRDSYSSRVSRIDDRLALHVGISLSNEQERDTYNVTTSTVKANTSTEAKTSDPRRPARGRVDAPTAGGSPLYRAYSCFCVFRREKVLAVLASFRTALREQIDREINDICEEYFGKESCPHIVRATVARLGVTEDVGRMLWERSLQRQLETHMERREEISEHGWRQLLLLRTLEHRWCLNESLARFFGARLQDLVVEGFAAGSEVHGTAYALAFLSLVHSKNELRWSRDPHIQSARQYLDENSPQSLEKARLRLVLLRKGSSWGSKQSEPWDVLNFRDSIAQKLNEHVERWCNIVQSKFLHVDMVEETMAMKGPFLRLSYVERGVGTAGGNSDKNNNFHRNNEGNIDGVSRGEQVLVPNIPQEMYAFLRDFYTLESVQLQEKHKQLFGNIRCFFLKNEARFRIANSFRDLTRVFEEAVGDEEELMAHLITDEYAQVYGCLVDGAKLTWLEEDKLLEFIQRLSCRVYNFCSAASSVRTAVDDVERILQQLHSQTFAAQSIVEKVEKLCGIVKQLGSEGSSREWYVQRIQPRLDAALLLQLQAHLHRWTVEFLSMGRDPRFLDPASCTEEYKLRPLRIRMRVLFKGITLATPEAACRYHWLNILNNSFAWLHAIPALHSSFRRSNHQHPTATPLFGGGSVVEVTAETVYGRLVDCLSSEVLAEPMTAIDKSIQEAFDVEKQWRRGQQLLNLEVGVLQQKLGDDLVKWEEALRHIREFADTLMNHTQPSTLLGGILIVASDAQKELGRKLDNMTQYINSRYREVVSKHLELCHRRITEERTDVEKCDVINSIDDACMFICELPTIYTKLEETGRRIAPLVAAEEYLKNQGLSLPDSGVCVKKVKEEHQAYKDLIARKVKAVELRRPFLRENAKQKGKGLQDDVAELEKSLAELDKQIQLRERQDKQHLEELADSMQERFYDIQKQILVLEKQHDRLTLLCKVLGIQPVDEVRLQSVASRTENLRWVFGHLLEVCRKLNRLSQTPFSEVDPQRLHEDIISLQAEVQEFPPGVRGHPAHNELVQLIEERLAARWIIHELSSRAMMPVVRAERHWSLLRSKLGTQWKLEELTVGDIWRSDPMTRAKIYYEVLDVARGEHRLETKLEQITAFWNNFEFNTTIYKKKHVLIRGWDAVFAQLSDDIDTLQGFHLSPFYSASHIAASVTEWESRLNLLLKVLEVLMGVQRRWVHLDGLFSSNEDIYQQLSSEGMQFDRVTWELWNLMPYRSSPFGSTETAADLENVVVRTQDFLEEKRLLSSLERVDGQLTRVQRALNRYLDRQRRLFPRFFYVGDDDLLETLGNSNNATLIAKHLPKMFTALARLIVKDMGANGQGSAGSAAADLHIVGFACEEGEEVATNRSIRLEGRALHLTLNEVEIVMTQTLRQLTVSAAASLADAGCVTTEWIEAFPLQVVCLAFQVWWAQLQEQALATWKAQQKREPSLAVSRMVSLLDQLALEVTAVGVTPSVRRASEELITLAVYQRDVSRLIELKNVTAAEDFEWMRILRLYVVAPDTYSKKGDAATDVGRPRKSGVVLANEVDYPEVHCRMADASLIHGFEYIGWYRRLVQTPLTDRCYLAMTQALHTRLGGSPVGPAGTGKTETVKSLGAQLGRHVVVFNCTDTFDFSAIGRILMGLCQVGAWGCFDEFNRLEECVLSAVAQQIRSIQEALRGDLHSVNLSRQQVPLKTNVALFITMNPDFADRSQLPGNLKQLFRTVTMVAPDREAIAEVMLFAQGFRTAESLSRKVVPLFDLCREQLSRQSHYDFGLRALKSVLVIAGEAKHADCKRNAVHVPETASSATAVEDDSNVNSRECELMLGSLINNIVPRLISEDVILFYPLLRDFFPGRPVPDVFESLLRSTIEEVCQDTHYTPTPAWVEKIYQLYRTRKTRHGLMLVGPSGTGKTSCWKTLLRVMARLSTQEGHNDFDEGDLASPSRRSRGRPLEAHAYVIDPKAMTKAELFGVFEATTREWKDGIFTDILRRIVNNSLDTNSTQQQHWIIFDGDVDPLWVENLNSLLDDSKIYTLPNGERLSLPPSVRIVFEVQDLRYATPATVSRCGMVWFSHGTVPVSCLLNRHLTTFLRAPMIDKRGGKRIVEVCDDHEEMQSRLCGGHFTLHRAAASSGTTTLASTQRELTTSDGDVRTSRENNKAHDSLTEDALNRSARNSENVPESPPPRTPHSFVSAERDILELQVFMVGVWTTAFAKGGLLERAFEIIHTERYRGQGIMEHNDLQILRSVQSLLLDGIWSMWQVREKWGALPTERVVRSYAEKLLNYAVFWGFGAALNNELRRQLLDDIGFQLLGQPRDLTLMDVEPDPVHGTWRTTRERVQPVDVDPEDVGFSDVIIPTVDACRNRTLLEAWITGGDAVILCGPPGSGKTILVTSLLRDSFTHESVFLNFSSGTRPENIIRALEQYCSVHNHAVHGPIMTPTSGKRLLLFCDEVNLPALDQYGTQPVVQFLRQLVERKGYYRSRDNVWVTVEGVQVIGACNPPTDKGRVSLSHRFLRWAPVLFVDFPTEESLHVIYSSYCRAMLSFSSRLQRYHPKCLAAAMVDVYTASQSRFNTWQQPHYVYSPRELTRWIRALRGAILSWSDQQRCELTVEELVQLAIHEGLRIFQDRLVQNEEREWAHRKVVECFARHFTDVTSSPAQPPLLFSSIVNGVYMKQTKSELVQYVEEKVRTFCEGEGDTELVVLDTMVDHVVRIDRVLRQPSGHMVLVGASGVGKTIITRLVAWMNGMSVFRIDVNRGYQLADYERDLREVLRRAGCGLERICFIFDDSNAMETGFLEYINALLPSGEIPGLFDGDKWAKLMDDIRASVEEQQSLKATSGTTQHLPRVLQHHQHEREGNELHNSARTSLFDRSSTMNRRDFGAPMTGGGYDFDRHPLLLNETAGPMLTSDYIDITSEQVLYRWFVNNVRRNLHVVFVTDPSTKEFADRVVTSPALFNRCTINWLGEWDRTTRAQLAQKLTQNMDVMFSCRESFSGSEDTSRKALTEALSAIHEATEEVNSTARQRNANSGTFITPRHFSDLLQQLKLLYEEKKGRSMEQLTHLRSGLAKLATTSEEVGQQQTQLREHEVLLDERSAKAQAMLERIVSETERTKQEKQEAEQLRQQLKEEEDLILADRARVEQQLSEAAPALREAEEGLNSIKQEYLREMRAYTTPPTMVKRVLETVLVVMGERRAGEWDVIKHYVRRDDFIASVKAFQARDVTEEAVQTVRGMLQEDGFTYEAAMRASKAAGPLLQWVTAQINYAIVYAAVQPLRSRIDQITITQGAKQAQLERTETEISTLEMSLQQLKEDYQSMAEEIATCKSTMGVIASRCDRATKLLQQLLEERDRWGAESLGFDSEVSVLLGNCILAAASLTYFGYFDEYTRQSLLLPVWVQQLKNFKIRCTEEHSSGFVDYLVTPSQRLEWEQQGLPKDNLCAENAMILHRSRRYPLLIDPSGVATAFLQKKHKDGTMRTTSFTKSDYLKQLDMAIRFGYALIIEDAEFMDPIIGPLLKNEMRRVGGRTMTRLGGREVETTSSFSLILITRDSHYQPPPGIAGRVCLVNFAVTLSSLESQCRHRLLLHERADVDEQRARVLKVREEYSVRVRVLEQELLKLIAGSEGSILENNTLTVALERLKGETKALKEGIVESDELMRSITAVEEHYKPLATAVSKVYFVLRCFSQLHGLYQYSVKFIFRVLNDALDQLPPPSNSNGAQQEEAPAEKKEEDAARLQVLTRHVFYLLYHRARRGMFAQDHLVLATALGKARSGIADPIGQQLTIEEWNLFESALGGPVASTGVSIPAESIKGADRLDQLPKILSGCRVCSPSSAAVLAELLKLPLFEQVRVSLNNPEHGEAWRAYFAAVEPYAETIPPFSRKVKNFSADDANCSSVGGSHAVGPTRRAFITALLLLHTRRDAFVPAASEFLRLFFDGADVAVGDGRGNCGESGYRAIAGHDGAKGGMGDFDSFFSAEVLDLVAIQKELTNTTPLILVANAGSDPTVSLEAVASAMNVQLHTAVMGSADSTEAAERFLTTATVDGAWVLLKNIHIDRAFADVVVRHLHRVFAGDQVHEGFRLILSMEAKAQHVVGNLGERGCGGDVINARSPLDLPVSLVESSIVVVYEPPPGMKASLLQTIGSLRAPTQQAPYSADMVRIYLTAAWFHAVVMERLLYVPLGWSTRYEINDTEFWHTLQAVNRWVMTTESTSGGNTVGDIEGNQVCSANREHFPWLALQTIIGTALYGGKLSNDFDQFLLNSFCTQLFSPIIFEDDKFFALLEGLCVNQKLRLPSMDTLNDVLAWVKSLPDPQPLRWARLPASASRLMLEKQAVAMLERLAILRFVGEKEHSGRSIVDGCAAYSEESTIPRCLTEMQWAQKVRLFCSSWRSSLERLVPAGQVVSAQSAETPSGGRSSGAERCKEEPVSVMVDREYAFAMERLHEVLDDLQVVENICCGTGKPTADQRALIDWLLKDQIPPMWARSYSSHTAVAEQWMIDFARRVSHALYLRGAIQRESGGAVCLNLGLLFWPEAFVTTTKQQTARRQSQPLEQLQIQLDLMPEEDVRARAAKVVKEDDVWHIVGLTLFSASLKKCDTASGGAGYTCVLLPDSSTAPSTPVGAVMRWRPVVLSRTTTAPDAGCCMAPAAKSSVLTRLASRDKNSNCLIVPLYASDLRRALLQVVELRVDIKNTPMHAWYERGTCLVAWSMEAY</sequence>
<feature type="domain" description="AAA+ ATPase" evidence="17">
    <location>
        <begin position="2179"/>
        <end position="2314"/>
    </location>
</feature>
<dbReference type="GO" id="GO:0005938">
    <property type="term" value="C:cell cortex"/>
    <property type="evidence" value="ECO:0000318"/>
    <property type="project" value="GO_Central"/>
</dbReference>
<dbReference type="STRING" id="185431.Q57YC6"/>
<comment type="similarity">
    <text evidence="3">Belongs to the dynein heavy chain family.</text>
</comment>
<dbReference type="Pfam" id="PF12781">
    <property type="entry name" value="AAA_9"/>
    <property type="match status" value="1"/>
</dbReference>
<evidence type="ECO:0000256" key="13">
    <source>
        <dbReference type="ARBA" id="ARBA00023212"/>
    </source>
</evidence>
<dbReference type="GO" id="GO:0005868">
    <property type="term" value="C:cytoplasmic dynein complex"/>
    <property type="evidence" value="ECO:0000318"/>
    <property type="project" value="GO_Central"/>
</dbReference>
<feature type="domain" description="AAA+ ATPase" evidence="17">
    <location>
        <begin position="2955"/>
        <end position="3105"/>
    </location>
</feature>
<feature type="region of interest" description="Disordered" evidence="16">
    <location>
        <begin position="4290"/>
        <end position="4310"/>
    </location>
</feature>
<evidence type="ECO:0000256" key="5">
    <source>
        <dbReference type="ARBA" id="ARBA00022490"/>
    </source>
</evidence>
<dbReference type="Pfam" id="PF12780">
    <property type="entry name" value="AAA_8"/>
    <property type="match status" value="2"/>
</dbReference>
<dbReference type="EMBL" id="CP000070">
    <property type="protein sequence ID" value="AAZ12380.1"/>
    <property type="molecule type" value="Genomic_DNA"/>
</dbReference>
<keyword evidence="13" id="KW-0206">Cytoskeleton</keyword>
<feature type="region of interest" description="Disordered" evidence="16">
    <location>
        <begin position="631"/>
        <end position="662"/>
    </location>
</feature>
<dbReference type="Pfam" id="PF08385">
    <property type="entry name" value="DHC_N1"/>
    <property type="match status" value="1"/>
</dbReference>
<dbReference type="GO" id="GO:0072382">
    <property type="term" value="P:minus-end-directed vesicle transport along microtubule"/>
    <property type="evidence" value="ECO:0000304"/>
    <property type="project" value="GeneDB"/>
</dbReference>
<dbReference type="Proteomes" id="UP000008524">
    <property type="component" value="Chromosome 7"/>
</dbReference>
<protein>
    <submittedName>
        <fullName evidence="18">Dynein heavy chain, cytosolic, putative</fullName>
    </submittedName>
</protein>
<dbReference type="GeneID" id="3658530"/>
<evidence type="ECO:0000259" key="17">
    <source>
        <dbReference type="SMART" id="SM00382"/>
    </source>
</evidence>
<dbReference type="Gene3D" id="3.40.50.300">
    <property type="entry name" value="P-loop containing nucleotide triphosphate hydrolases"/>
    <property type="match status" value="6"/>
</dbReference>
<dbReference type="FunCoup" id="Q57YC6">
    <property type="interactions" value="285"/>
</dbReference>
<dbReference type="FunFam" id="3.20.180.20:FF:000018">
    <property type="entry name" value="Dynein heavy chain, cytosolic, putative"/>
    <property type="match status" value="1"/>
</dbReference>
<dbReference type="Gene3D" id="1.20.920.20">
    <property type="match status" value="1"/>
</dbReference>
<evidence type="ECO:0000256" key="2">
    <source>
        <dbReference type="ARBA" id="ARBA00004245"/>
    </source>
</evidence>
<evidence type="ECO:0000313" key="18">
    <source>
        <dbReference type="EMBL" id="AAX69413.1"/>
    </source>
</evidence>
<dbReference type="InterPro" id="IPR035706">
    <property type="entry name" value="AAA_9"/>
</dbReference>
<keyword evidence="20" id="KW-1185">Reference proteome</keyword>
<feature type="compositionally biased region" description="Polar residues" evidence="16">
    <location>
        <begin position="4982"/>
        <end position="4992"/>
    </location>
</feature>
<dbReference type="Pfam" id="PF08393">
    <property type="entry name" value="DHC_N2"/>
    <property type="match status" value="1"/>
</dbReference>
<dbReference type="GO" id="GO:0045505">
    <property type="term" value="F:dynein intermediate chain binding"/>
    <property type="evidence" value="ECO:0000318"/>
    <property type="project" value="GO_Central"/>
</dbReference>
<feature type="coiled-coil region" evidence="15">
    <location>
        <begin position="3873"/>
        <end position="3935"/>
    </location>
</feature>
<evidence type="ECO:0000256" key="1">
    <source>
        <dbReference type="ARBA" id="ARBA00004138"/>
    </source>
</evidence>
<dbReference type="GO" id="GO:0007097">
    <property type="term" value="P:nuclear migration"/>
    <property type="evidence" value="ECO:0000318"/>
    <property type="project" value="GO_Central"/>
</dbReference>
<feature type="region of interest" description="Disordered" evidence="16">
    <location>
        <begin position="2715"/>
        <end position="2771"/>
    </location>
</feature>
<dbReference type="GO" id="GO:0007059">
    <property type="term" value="P:chromosome segregation"/>
    <property type="evidence" value="ECO:0000304"/>
    <property type="project" value="GeneDB"/>
</dbReference>
<dbReference type="GO" id="GO:0007052">
    <property type="term" value="P:mitotic spindle organization"/>
    <property type="evidence" value="ECO:0000318"/>
    <property type="project" value="GO_Central"/>
</dbReference>
<dbReference type="GO" id="GO:0008569">
    <property type="term" value="F:minus-end-directed microtubule motor activity"/>
    <property type="evidence" value="ECO:0000318"/>
    <property type="project" value="GO_Central"/>
</dbReference>
<dbReference type="FunFam" id="3.40.50.300:FF:000071">
    <property type="entry name" value="Cytoplasmic dynein heavy chain 1"/>
    <property type="match status" value="1"/>
</dbReference>
<dbReference type="InterPro" id="IPR013594">
    <property type="entry name" value="Dynein_heavy_tail"/>
</dbReference>
<dbReference type="InterPro" id="IPR003593">
    <property type="entry name" value="AAA+_ATPase"/>
</dbReference>
<dbReference type="InterPro" id="IPR027417">
    <property type="entry name" value="P-loop_NTPase"/>
</dbReference>
<dbReference type="OrthoDB" id="14187at2759"/>
<dbReference type="InterPro" id="IPR024317">
    <property type="entry name" value="Dynein_heavy_chain_D4_dom"/>
</dbReference>
<keyword evidence="8" id="KW-0067">ATP-binding</keyword>
<dbReference type="PANTHER" id="PTHR10676">
    <property type="entry name" value="DYNEIN HEAVY CHAIN FAMILY PROTEIN"/>
    <property type="match status" value="1"/>
</dbReference>
<dbReference type="PANTHER" id="PTHR10676:SF314">
    <property type="entry name" value="CYTOPLASMIC DYNEIN 1 HEAVY CHAIN 1"/>
    <property type="match status" value="1"/>
</dbReference>